<dbReference type="Pfam" id="PF01596">
    <property type="entry name" value="Methyltransf_3"/>
    <property type="match status" value="1"/>
</dbReference>
<dbReference type="PANTHER" id="PTHR10509">
    <property type="entry name" value="O-METHYLTRANSFERASE-RELATED"/>
    <property type="match status" value="1"/>
</dbReference>
<dbReference type="InterPro" id="IPR050362">
    <property type="entry name" value="Cation-dep_OMT"/>
</dbReference>
<evidence type="ECO:0000313" key="5">
    <source>
        <dbReference type="Proteomes" id="UP001207408"/>
    </source>
</evidence>
<accession>A0AAE3SMG7</accession>
<dbReference type="GO" id="GO:0008757">
    <property type="term" value="F:S-adenosylmethionine-dependent methyltransferase activity"/>
    <property type="evidence" value="ECO:0007669"/>
    <property type="project" value="TreeGrafter"/>
</dbReference>
<comment type="caution">
    <text evidence="4">The sequence shown here is derived from an EMBL/GenBank/DDBJ whole genome shotgun (WGS) entry which is preliminary data.</text>
</comment>
<gene>
    <name evidence="4" type="ORF">OM074_18045</name>
</gene>
<dbReference type="RefSeq" id="WP_301201958.1">
    <property type="nucleotide sequence ID" value="NZ_JAPDPI010000050.1"/>
</dbReference>
<keyword evidence="3" id="KW-0949">S-adenosyl-L-methionine</keyword>
<sequence length="215" mass="25196">MAINYHSNELEQYILDHIDPEEEILYELNRKTHLHILRPRMLSGHLQGKILRMICTMIKPVQVLEIGTYTGYSSICMAQTLPDNGFIDTIEIDDEIVPFTQSFFDKSGYSHKIKIHVGDAMDIIPTLNKKYDLIFMDGDKRQYPQYYKQVYDLLKPGGYILADNILWDGKIIEPVDINDTYTQGILEFNQMVREDNRVEKVIFPFRDGIFIIRKK</sequence>
<keyword evidence="2" id="KW-0808">Transferase</keyword>
<evidence type="ECO:0000256" key="2">
    <source>
        <dbReference type="ARBA" id="ARBA00022679"/>
    </source>
</evidence>
<keyword evidence="5" id="KW-1185">Reference proteome</keyword>
<evidence type="ECO:0000313" key="4">
    <source>
        <dbReference type="EMBL" id="MCW3807535.1"/>
    </source>
</evidence>
<dbReference type="GO" id="GO:0032259">
    <property type="term" value="P:methylation"/>
    <property type="evidence" value="ECO:0007669"/>
    <property type="project" value="UniProtKB-KW"/>
</dbReference>
<dbReference type="Proteomes" id="UP001207408">
    <property type="component" value="Unassembled WGS sequence"/>
</dbReference>
<dbReference type="CDD" id="cd02440">
    <property type="entry name" value="AdoMet_MTases"/>
    <property type="match status" value="1"/>
</dbReference>
<dbReference type="PROSITE" id="PS51682">
    <property type="entry name" value="SAM_OMT_I"/>
    <property type="match status" value="1"/>
</dbReference>
<dbReference type="Gene3D" id="3.40.50.150">
    <property type="entry name" value="Vaccinia Virus protein VP39"/>
    <property type="match status" value="1"/>
</dbReference>
<dbReference type="SUPFAM" id="SSF53335">
    <property type="entry name" value="S-adenosyl-L-methionine-dependent methyltransferases"/>
    <property type="match status" value="1"/>
</dbReference>
<dbReference type="GO" id="GO:0008171">
    <property type="term" value="F:O-methyltransferase activity"/>
    <property type="evidence" value="ECO:0007669"/>
    <property type="project" value="InterPro"/>
</dbReference>
<proteinExistence type="predicted"/>
<dbReference type="AlphaFoldDB" id="A0AAE3SMG7"/>
<name>A0AAE3SMG7_9BACT</name>
<dbReference type="EMBL" id="JAPDPI010000050">
    <property type="protein sequence ID" value="MCW3807535.1"/>
    <property type="molecule type" value="Genomic_DNA"/>
</dbReference>
<evidence type="ECO:0000256" key="1">
    <source>
        <dbReference type="ARBA" id="ARBA00022603"/>
    </source>
</evidence>
<evidence type="ECO:0000256" key="3">
    <source>
        <dbReference type="ARBA" id="ARBA00022691"/>
    </source>
</evidence>
<dbReference type="InterPro" id="IPR002935">
    <property type="entry name" value="SAM_O-MeTrfase"/>
</dbReference>
<keyword evidence="1" id="KW-0489">Methyltransferase</keyword>
<protein>
    <submittedName>
        <fullName evidence="4">O-methyltransferase</fullName>
    </submittedName>
</protein>
<dbReference type="PANTHER" id="PTHR10509:SF14">
    <property type="entry name" value="CAFFEOYL-COA O-METHYLTRANSFERASE 3-RELATED"/>
    <property type="match status" value="1"/>
</dbReference>
<dbReference type="InterPro" id="IPR029063">
    <property type="entry name" value="SAM-dependent_MTases_sf"/>
</dbReference>
<organism evidence="4 5">
    <name type="scientific">Plebeiibacterium marinum</name>
    <dbReference type="NCBI Taxonomy" id="2992111"/>
    <lineage>
        <taxon>Bacteria</taxon>
        <taxon>Pseudomonadati</taxon>
        <taxon>Bacteroidota</taxon>
        <taxon>Bacteroidia</taxon>
        <taxon>Marinilabiliales</taxon>
        <taxon>Marinilabiliaceae</taxon>
        <taxon>Plebeiibacterium</taxon>
    </lineage>
</organism>
<reference evidence="4" key="1">
    <citation type="submission" date="2022-10" db="EMBL/GenBank/DDBJ databases">
        <authorList>
            <person name="Yu W.X."/>
        </authorList>
    </citation>
    <scope>NUCLEOTIDE SEQUENCE</scope>
    <source>
        <strain evidence="4">D04</strain>
    </source>
</reference>